<gene>
    <name evidence="7" type="primary">lgt</name>
    <name evidence="9" type="ORF">B0I08_101538</name>
</gene>
<feature type="transmembrane region" description="Helical" evidence="7">
    <location>
        <begin position="102"/>
        <end position="126"/>
    </location>
</feature>
<dbReference type="AlphaFoldDB" id="A0A2T0VJN6"/>
<evidence type="ECO:0000256" key="6">
    <source>
        <dbReference type="ARBA" id="ARBA00023136"/>
    </source>
</evidence>
<dbReference type="PANTHER" id="PTHR30589">
    <property type="entry name" value="PROLIPOPROTEIN DIACYLGLYCERYL TRANSFERASE"/>
    <property type="match status" value="1"/>
</dbReference>
<dbReference type="PANTHER" id="PTHR30589:SF0">
    <property type="entry name" value="PHOSPHATIDYLGLYCEROL--PROLIPOPROTEIN DIACYLGLYCERYL TRANSFERASE"/>
    <property type="match status" value="1"/>
</dbReference>
<feature type="transmembrane region" description="Helical" evidence="7">
    <location>
        <begin position="133"/>
        <end position="151"/>
    </location>
</feature>
<organism evidence="9 10">
    <name type="scientific">Glaciihabitans tibetensis</name>
    <dbReference type="NCBI Taxonomy" id="1266600"/>
    <lineage>
        <taxon>Bacteria</taxon>
        <taxon>Bacillati</taxon>
        <taxon>Actinomycetota</taxon>
        <taxon>Actinomycetes</taxon>
        <taxon>Micrococcales</taxon>
        <taxon>Microbacteriaceae</taxon>
        <taxon>Glaciihabitans</taxon>
    </lineage>
</organism>
<feature type="compositionally biased region" description="Acidic residues" evidence="8">
    <location>
        <begin position="299"/>
        <end position="311"/>
    </location>
</feature>
<comment type="pathway">
    <text evidence="7">Protein modification; lipoprotein biosynthesis (diacylglyceryl transfer).</text>
</comment>
<evidence type="ECO:0000256" key="1">
    <source>
        <dbReference type="ARBA" id="ARBA00007150"/>
    </source>
</evidence>
<dbReference type="Proteomes" id="UP000237983">
    <property type="component" value="Unassembled WGS sequence"/>
</dbReference>
<keyword evidence="9" id="KW-0449">Lipoprotein</keyword>
<dbReference type="GO" id="GO:0008961">
    <property type="term" value="F:phosphatidylglycerol-prolipoprotein diacylglyceryl transferase activity"/>
    <property type="evidence" value="ECO:0007669"/>
    <property type="project" value="UniProtKB-UniRule"/>
</dbReference>
<dbReference type="HAMAP" id="MF_01147">
    <property type="entry name" value="Lgt"/>
    <property type="match status" value="1"/>
</dbReference>
<protein>
    <recommendedName>
        <fullName evidence="7">Phosphatidylglycerol--prolipoprotein diacylglyceryl transferase</fullName>
        <ecNumber evidence="7">2.5.1.145</ecNumber>
    </recommendedName>
</protein>
<comment type="subcellular location">
    <subcellularLocation>
        <location evidence="7">Cell membrane</location>
        <topology evidence="7">Multi-pass membrane protein</topology>
    </subcellularLocation>
</comment>
<keyword evidence="5 7" id="KW-1133">Transmembrane helix</keyword>
<dbReference type="GO" id="GO:0005886">
    <property type="term" value="C:plasma membrane"/>
    <property type="evidence" value="ECO:0007669"/>
    <property type="project" value="UniProtKB-SubCell"/>
</dbReference>
<comment type="function">
    <text evidence="7">Catalyzes the transfer of the diacylglyceryl group from phosphatidylglycerol to the sulfhydryl group of the N-terminal cysteine of a prolipoprotein, the first step in the formation of mature lipoproteins.</text>
</comment>
<dbReference type="RefSeq" id="WP_425432977.1">
    <property type="nucleotide sequence ID" value="NZ_PVTL01000001.1"/>
</dbReference>
<evidence type="ECO:0000256" key="5">
    <source>
        <dbReference type="ARBA" id="ARBA00022989"/>
    </source>
</evidence>
<reference evidence="9 10" key="1">
    <citation type="submission" date="2018-03" db="EMBL/GenBank/DDBJ databases">
        <title>Genomic Encyclopedia of Type Strains, Phase III (KMG-III): the genomes of soil and plant-associated and newly described type strains.</title>
        <authorList>
            <person name="Whitman W."/>
        </authorList>
    </citation>
    <scope>NUCLEOTIDE SEQUENCE [LARGE SCALE GENOMIC DNA]</scope>
    <source>
        <strain evidence="9 10">CGMCC 1.12484</strain>
    </source>
</reference>
<comment type="similarity">
    <text evidence="1 7">Belongs to the Lgt family.</text>
</comment>
<evidence type="ECO:0000256" key="7">
    <source>
        <dbReference type="HAMAP-Rule" id="MF_01147"/>
    </source>
</evidence>
<accession>A0A2T0VJN6</accession>
<feature type="binding site" evidence="7">
    <location>
        <position position="152"/>
    </location>
    <ligand>
        <name>a 1,2-diacyl-sn-glycero-3-phospho-(1'-sn-glycerol)</name>
        <dbReference type="ChEBI" id="CHEBI:64716"/>
    </ligand>
</feature>
<dbReference type="NCBIfam" id="TIGR00544">
    <property type="entry name" value="lgt"/>
    <property type="match status" value="1"/>
</dbReference>
<evidence type="ECO:0000256" key="2">
    <source>
        <dbReference type="ARBA" id="ARBA00022475"/>
    </source>
</evidence>
<keyword evidence="2 7" id="KW-1003">Cell membrane</keyword>
<keyword evidence="4 7" id="KW-0812">Transmembrane</keyword>
<name>A0A2T0VJN6_9MICO</name>
<sequence length="330" mass="36073">MTSQLFAPLSIPSPDPSWQSFSIPVGDFSLTIHAYALCILSGIIAAIWLTSVRLTKRGGEPGIVLDVALWAVLFGVAGGRFFHVITHPDDYFGEGKDLLKVFYIWEGGLAIFGALLFGALGVYIGCRFAGVRFVSFADALIPGLLLAQALGRLGNYFNHELFGQPTDLPWGLEIEFDNPAYPLGLPEGILFHPTFLYEILWNLLGVVVLLLIERRLNLRWGKMLGLYLIWYGVGRSWFESIRVDPSEAFFGIRVNVWAALAAVVLGLVILVVQSRRHPGLEPSVYVPGREWSAAPTGVDSEDTYSDSDDTGNDASQPLEKPATSGAGSSR</sequence>
<feature type="transmembrane region" description="Helical" evidence="7">
    <location>
        <begin position="219"/>
        <end position="238"/>
    </location>
</feature>
<dbReference type="GO" id="GO:0042158">
    <property type="term" value="P:lipoprotein biosynthetic process"/>
    <property type="evidence" value="ECO:0007669"/>
    <property type="project" value="UniProtKB-UniRule"/>
</dbReference>
<evidence type="ECO:0000313" key="10">
    <source>
        <dbReference type="Proteomes" id="UP000237983"/>
    </source>
</evidence>
<feature type="transmembrane region" description="Helical" evidence="7">
    <location>
        <begin position="32"/>
        <end position="51"/>
    </location>
</feature>
<comment type="catalytic activity">
    <reaction evidence="7">
        <text>L-cysteinyl-[prolipoprotein] + a 1,2-diacyl-sn-glycero-3-phospho-(1'-sn-glycerol) = an S-1,2-diacyl-sn-glyceryl-L-cysteinyl-[prolipoprotein] + sn-glycerol 1-phosphate + H(+)</text>
        <dbReference type="Rhea" id="RHEA:56712"/>
        <dbReference type="Rhea" id="RHEA-COMP:14679"/>
        <dbReference type="Rhea" id="RHEA-COMP:14680"/>
        <dbReference type="ChEBI" id="CHEBI:15378"/>
        <dbReference type="ChEBI" id="CHEBI:29950"/>
        <dbReference type="ChEBI" id="CHEBI:57685"/>
        <dbReference type="ChEBI" id="CHEBI:64716"/>
        <dbReference type="ChEBI" id="CHEBI:140658"/>
        <dbReference type="EC" id="2.5.1.145"/>
    </reaction>
</comment>
<dbReference type="EMBL" id="PVTL01000001">
    <property type="protein sequence ID" value="PRY70403.1"/>
    <property type="molecule type" value="Genomic_DNA"/>
</dbReference>
<comment type="caution">
    <text evidence="9">The sequence shown here is derived from an EMBL/GenBank/DDBJ whole genome shotgun (WGS) entry which is preliminary data.</text>
</comment>
<evidence type="ECO:0000256" key="8">
    <source>
        <dbReference type="SAM" id="MobiDB-lite"/>
    </source>
</evidence>
<dbReference type="PROSITE" id="PS01311">
    <property type="entry name" value="LGT"/>
    <property type="match status" value="1"/>
</dbReference>
<proteinExistence type="inferred from homology"/>
<feature type="region of interest" description="Disordered" evidence="8">
    <location>
        <begin position="290"/>
        <end position="330"/>
    </location>
</feature>
<feature type="transmembrane region" description="Helical" evidence="7">
    <location>
        <begin position="250"/>
        <end position="272"/>
    </location>
</feature>
<evidence type="ECO:0000256" key="3">
    <source>
        <dbReference type="ARBA" id="ARBA00022679"/>
    </source>
</evidence>
<keyword evidence="3 7" id="KW-0808">Transferase</keyword>
<feature type="transmembrane region" description="Helical" evidence="7">
    <location>
        <begin position="189"/>
        <end position="212"/>
    </location>
</feature>
<dbReference type="Pfam" id="PF01790">
    <property type="entry name" value="LGT"/>
    <property type="match status" value="1"/>
</dbReference>
<keyword evidence="6 7" id="KW-0472">Membrane</keyword>
<evidence type="ECO:0000256" key="4">
    <source>
        <dbReference type="ARBA" id="ARBA00022692"/>
    </source>
</evidence>
<dbReference type="UniPathway" id="UPA00664"/>
<feature type="transmembrane region" description="Helical" evidence="7">
    <location>
        <begin position="63"/>
        <end position="82"/>
    </location>
</feature>
<evidence type="ECO:0000313" key="9">
    <source>
        <dbReference type="EMBL" id="PRY70403.1"/>
    </source>
</evidence>
<dbReference type="EC" id="2.5.1.145" evidence="7"/>
<dbReference type="InterPro" id="IPR001640">
    <property type="entry name" value="Lgt"/>
</dbReference>
<keyword evidence="10" id="KW-1185">Reference proteome</keyword>